<gene>
    <name evidence="2" type="ORF">PRCB_10840</name>
</gene>
<dbReference type="OrthoDB" id="6547331at2"/>
<dbReference type="Proteomes" id="UP000232062">
    <property type="component" value="Unassembled WGS sequence"/>
</dbReference>
<name>A0A2M9WDB0_9GAMM</name>
<evidence type="ECO:0000313" key="2">
    <source>
        <dbReference type="EMBL" id="PJZ05531.1"/>
    </source>
</evidence>
<dbReference type="AlphaFoldDB" id="A0A2M9WDB0"/>
<keyword evidence="3" id="KW-1185">Reference proteome</keyword>
<keyword evidence="1" id="KW-0812">Transmembrane</keyword>
<keyword evidence="1" id="KW-1133">Transmembrane helix</keyword>
<feature type="transmembrane region" description="Helical" evidence="1">
    <location>
        <begin position="81"/>
        <end position="103"/>
    </location>
</feature>
<evidence type="ECO:0000256" key="1">
    <source>
        <dbReference type="SAM" id="Phobius"/>
    </source>
</evidence>
<protein>
    <submittedName>
        <fullName evidence="2">Uncharacterized protein</fullName>
    </submittedName>
</protein>
<accession>A0A2M9WDB0</accession>
<keyword evidence="1" id="KW-0472">Membrane</keyword>
<proteinExistence type="predicted"/>
<sequence length="119" mass="13167">MLTFTGAARTLIVWFTLFFAWSAVVLWQFGTDIVKTIMTESHLFAFDLASRMVQNDMVPPGIITALLILLVLTAGGVLSSLTIVCWNLLCFTCGLPLMAGVWLQRRKFLSRPAVTGTLK</sequence>
<feature type="transmembrane region" description="Helical" evidence="1">
    <location>
        <begin position="57"/>
        <end position="75"/>
    </location>
</feature>
<feature type="transmembrane region" description="Helical" evidence="1">
    <location>
        <begin position="12"/>
        <end position="29"/>
    </location>
</feature>
<dbReference type="RefSeq" id="WP_100701706.1">
    <property type="nucleotide sequence ID" value="NZ_MLFP01000036.1"/>
</dbReference>
<organism evidence="2 3">
    <name type="scientific">Pantoea rodasii</name>
    <dbReference type="NCBI Taxonomy" id="1076549"/>
    <lineage>
        <taxon>Bacteria</taxon>
        <taxon>Pseudomonadati</taxon>
        <taxon>Pseudomonadota</taxon>
        <taxon>Gammaproteobacteria</taxon>
        <taxon>Enterobacterales</taxon>
        <taxon>Erwiniaceae</taxon>
        <taxon>Pantoea</taxon>
    </lineage>
</organism>
<dbReference type="EMBL" id="PIQI01000015">
    <property type="protein sequence ID" value="PJZ05531.1"/>
    <property type="molecule type" value="Genomic_DNA"/>
</dbReference>
<evidence type="ECO:0000313" key="3">
    <source>
        <dbReference type="Proteomes" id="UP000232062"/>
    </source>
</evidence>
<comment type="caution">
    <text evidence="2">The sequence shown here is derived from an EMBL/GenBank/DDBJ whole genome shotgun (WGS) entry which is preliminary data.</text>
</comment>
<reference evidence="2 3" key="1">
    <citation type="submission" date="2017-11" db="EMBL/GenBank/DDBJ databases">
        <title>The genome sequence of Pantoea rodasii DSM 26611.</title>
        <authorList>
            <person name="Gao J."/>
            <person name="Mao X."/>
            <person name="Sun J."/>
        </authorList>
    </citation>
    <scope>NUCLEOTIDE SEQUENCE [LARGE SCALE GENOMIC DNA]</scope>
    <source>
        <strain evidence="2 3">DSM 26611</strain>
    </source>
</reference>